<feature type="compositionally biased region" description="Low complexity" evidence="5">
    <location>
        <begin position="142"/>
        <end position="155"/>
    </location>
</feature>
<evidence type="ECO:0000259" key="6">
    <source>
        <dbReference type="PROSITE" id="PS50217"/>
    </source>
</evidence>
<dbReference type="InterPro" id="IPR046347">
    <property type="entry name" value="bZIP_sf"/>
</dbReference>
<keyword evidence="4" id="KW-0175">Coiled coil</keyword>
<comment type="caution">
    <text evidence="7">The sequence shown here is derived from an EMBL/GenBank/DDBJ whole genome shotgun (WGS) entry which is preliminary data.</text>
</comment>
<dbReference type="Pfam" id="PF07716">
    <property type="entry name" value="bZIP_2"/>
    <property type="match status" value="1"/>
</dbReference>
<name>A0AAD6GGJ3_9EURO</name>
<dbReference type="Proteomes" id="UP001220324">
    <property type="component" value="Unassembled WGS sequence"/>
</dbReference>
<feature type="compositionally biased region" description="Polar residues" evidence="5">
    <location>
        <begin position="121"/>
        <end position="140"/>
    </location>
</feature>
<dbReference type="SMART" id="SM00338">
    <property type="entry name" value="BRLZ"/>
    <property type="match status" value="1"/>
</dbReference>
<evidence type="ECO:0000313" key="8">
    <source>
        <dbReference type="Proteomes" id="UP001220324"/>
    </source>
</evidence>
<dbReference type="AlphaFoldDB" id="A0AAD6GGJ3"/>
<dbReference type="SUPFAM" id="SSF57959">
    <property type="entry name" value="Leucine zipper domain"/>
    <property type="match status" value="1"/>
</dbReference>
<dbReference type="InterPro" id="IPR000837">
    <property type="entry name" value="AP-1"/>
</dbReference>
<dbReference type="PANTHER" id="PTHR23351">
    <property type="entry name" value="FOS TRANSCRIPTION FACTOR-RELATED"/>
    <property type="match status" value="1"/>
</dbReference>
<evidence type="ECO:0000256" key="4">
    <source>
        <dbReference type="SAM" id="Coils"/>
    </source>
</evidence>
<proteinExistence type="predicted"/>
<evidence type="ECO:0000313" key="7">
    <source>
        <dbReference type="EMBL" id="KAJ5546042.1"/>
    </source>
</evidence>
<evidence type="ECO:0000256" key="5">
    <source>
        <dbReference type="SAM" id="MobiDB-lite"/>
    </source>
</evidence>
<evidence type="ECO:0000256" key="1">
    <source>
        <dbReference type="ARBA" id="ARBA00023015"/>
    </source>
</evidence>
<dbReference type="Gene3D" id="1.20.5.170">
    <property type="match status" value="1"/>
</dbReference>
<evidence type="ECO:0000256" key="3">
    <source>
        <dbReference type="ARBA" id="ARBA00023163"/>
    </source>
</evidence>
<protein>
    <submittedName>
        <fullName evidence="7">BZIP transcription factor bZIP-1</fullName>
    </submittedName>
</protein>
<evidence type="ECO:0000256" key="2">
    <source>
        <dbReference type="ARBA" id="ARBA00023125"/>
    </source>
</evidence>
<keyword evidence="2" id="KW-0238">DNA-binding</keyword>
<reference evidence="7 8" key="1">
    <citation type="journal article" date="2023" name="IMA Fungus">
        <title>Comparative genomic study of the Penicillium genus elucidates a diverse pangenome and 15 lateral gene transfer events.</title>
        <authorList>
            <person name="Petersen C."/>
            <person name="Sorensen T."/>
            <person name="Nielsen M.R."/>
            <person name="Sondergaard T.E."/>
            <person name="Sorensen J.L."/>
            <person name="Fitzpatrick D.A."/>
            <person name="Frisvad J.C."/>
            <person name="Nielsen K.L."/>
        </authorList>
    </citation>
    <scope>NUCLEOTIDE SEQUENCE [LARGE SCALE GENOMIC DNA]</scope>
    <source>
        <strain evidence="7 8">IBT 35679</strain>
    </source>
</reference>
<sequence>MAACACSSSAAVLQTRTFWQPSQLRPSTQSPGPTGCIPSTPFNQSFDTFAQESDLWTDSELSFANTDWNFLSLQNAPYPAAFDGFDMSVNDPGFGVASAYPSLSDSGSIESLALPTSSLITSSANSQDGHSHASPASQVVGSVATSQSSPATSQADNVLGHVESSRVEKRRLNTLAARRCRQRRVDQTKNLEIELELMRKERDELRLKVSKLEGETSALKGLLARQTK</sequence>
<feature type="coiled-coil region" evidence="4">
    <location>
        <begin position="188"/>
        <end position="215"/>
    </location>
</feature>
<feature type="region of interest" description="Disordered" evidence="5">
    <location>
        <begin position="121"/>
        <end position="164"/>
    </location>
</feature>
<gene>
    <name evidence="7" type="ORF">N7494_003627</name>
</gene>
<dbReference type="PROSITE" id="PS50217">
    <property type="entry name" value="BZIP"/>
    <property type="match status" value="1"/>
</dbReference>
<dbReference type="GO" id="GO:0000981">
    <property type="term" value="F:DNA-binding transcription factor activity, RNA polymerase II-specific"/>
    <property type="evidence" value="ECO:0007669"/>
    <property type="project" value="TreeGrafter"/>
</dbReference>
<dbReference type="GO" id="GO:0005634">
    <property type="term" value="C:nucleus"/>
    <property type="evidence" value="ECO:0007669"/>
    <property type="project" value="TreeGrafter"/>
</dbReference>
<accession>A0AAD6GGJ3</accession>
<keyword evidence="1" id="KW-0805">Transcription regulation</keyword>
<feature type="domain" description="BZIP" evidence="6">
    <location>
        <begin position="163"/>
        <end position="226"/>
    </location>
</feature>
<keyword evidence="8" id="KW-1185">Reference proteome</keyword>
<organism evidence="7 8">
    <name type="scientific">Penicillium frequentans</name>
    <dbReference type="NCBI Taxonomy" id="3151616"/>
    <lineage>
        <taxon>Eukaryota</taxon>
        <taxon>Fungi</taxon>
        <taxon>Dikarya</taxon>
        <taxon>Ascomycota</taxon>
        <taxon>Pezizomycotina</taxon>
        <taxon>Eurotiomycetes</taxon>
        <taxon>Eurotiomycetidae</taxon>
        <taxon>Eurotiales</taxon>
        <taxon>Aspergillaceae</taxon>
        <taxon>Penicillium</taxon>
    </lineage>
</organism>
<dbReference type="EMBL" id="JAQIZZ010000003">
    <property type="protein sequence ID" value="KAJ5546042.1"/>
    <property type="molecule type" value="Genomic_DNA"/>
</dbReference>
<dbReference type="PANTHER" id="PTHR23351:SF24">
    <property type="entry name" value="ACTIVATING TRANSCRIPTION FACTOR 3-RELATED"/>
    <property type="match status" value="1"/>
</dbReference>
<dbReference type="GO" id="GO:0000978">
    <property type="term" value="F:RNA polymerase II cis-regulatory region sequence-specific DNA binding"/>
    <property type="evidence" value="ECO:0007669"/>
    <property type="project" value="TreeGrafter"/>
</dbReference>
<keyword evidence="3" id="KW-0804">Transcription</keyword>
<dbReference type="InterPro" id="IPR004827">
    <property type="entry name" value="bZIP"/>
</dbReference>